<dbReference type="KEGG" id="paun:MJA45_09370"/>
<evidence type="ECO:0000256" key="6">
    <source>
        <dbReference type="SAM" id="MobiDB-lite"/>
    </source>
</evidence>
<dbReference type="Proteomes" id="UP001305702">
    <property type="component" value="Chromosome"/>
</dbReference>
<dbReference type="PANTHER" id="PTHR43649">
    <property type="entry name" value="ARABINOSE-BINDING PROTEIN-RELATED"/>
    <property type="match status" value="1"/>
</dbReference>
<name>A0AA96RGN0_9BACL</name>
<sequence length="476" mass="52631">MTHSSRKQPFKRTWGPLLLAMTMMVSIVGCSGGTKSASSSPSASPSTSSSAKPGELNKDEKAELTLWATPSGTLPGQQAGDWIKSDLIKEWNKEYPNVKVNVEIVPFEGINEKVTTAIASKTTPDILLDYPGRTLAYGQMGALAPLDDVIPPADLEKIKKNPDVMKMVSVKGNIVTMPYSTTLVALILNKSLWKEAGAENLLPKDEFRTWTPEEFKAALKAVANKDKGVYGLTAFALNEQGDQLYYNTMTAFGAKLYNDDYTKYTAADSPEAEQALAFFQSLLDEGLITPHPETISSVNALDYYKQKKNGMVVGAAAHAEIVKSGLKDGSVVGPHEYMYVNYPSPKKGQSALKMETGFGVVFKKNDAQKEKWAKRFLYWMQVENPLYSNALKTFNPFGKAPAWTEGDPELQFLAKLSTKAKDWPIVDPGFGIKGYPEMRAAMFPEMQKMFIKYATPKQTIDNISKKFNDVIKKYNK</sequence>
<dbReference type="Pfam" id="PF01547">
    <property type="entry name" value="SBP_bac_1"/>
    <property type="match status" value="1"/>
</dbReference>
<keyword evidence="3" id="KW-0472">Membrane</keyword>
<reference evidence="7 8" key="1">
    <citation type="submission" date="2022-02" db="EMBL/GenBank/DDBJ databases">
        <title>Paenibacillus sp. MBLB1776 Whole Genome Shotgun Sequencing.</title>
        <authorList>
            <person name="Hwang C.Y."/>
            <person name="Cho E.-S."/>
            <person name="Seo M.-J."/>
        </authorList>
    </citation>
    <scope>NUCLEOTIDE SEQUENCE [LARGE SCALE GENOMIC DNA]</scope>
    <source>
        <strain evidence="7 8">MBLB1776</strain>
    </source>
</reference>
<feature type="region of interest" description="Disordered" evidence="6">
    <location>
        <begin position="32"/>
        <end position="56"/>
    </location>
</feature>
<dbReference type="PROSITE" id="PS51257">
    <property type="entry name" value="PROKAR_LIPOPROTEIN"/>
    <property type="match status" value="1"/>
</dbReference>
<keyword evidence="1" id="KW-1003">Cell membrane</keyword>
<keyword evidence="8" id="KW-1185">Reference proteome</keyword>
<evidence type="ECO:0000256" key="5">
    <source>
        <dbReference type="ARBA" id="ARBA00023288"/>
    </source>
</evidence>
<evidence type="ECO:0000256" key="2">
    <source>
        <dbReference type="ARBA" id="ARBA00022729"/>
    </source>
</evidence>
<dbReference type="SUPFAM" id="SSF53850">
    <property type="entry name" value="Periplasmic binding protein-like II"/>
    <property type="match status" value="1"/>
</dbReference>
<dbReference type="Gene3D" id="3.40.190.10">
    <property type="entry name" value="Periplasmic binding protein-like II"/>
    <property type="match status" value="1"/>
</dbReference>
<dbReference type="AlphaFoldDB" id="A0AA96RGN0"/>
<proteinExistence type="predicted"/>
<evidence type="ECO:0000256" key="4">
    <source>
        <dbReference type="ARBA" id="ARBA00023139"/>
    </source>
</evidence>
<keyword evidence="2" id="KW-0732">Signal</keyword>
<feature type="compositionally biased region" description="Low complexity" evidence="6">
    <location>
        <begin position="33"/>
        <end position="54"/>
    </location>
</feature>
<keyword evidence="4" id="KW-0564">Palmitate</keyword>
<dbReference type="InterPro" id="IPR050490">
    <property type="entry name" value="Bact_solute-bd_prot1"/>
</dbReference>
<evidence type="ECO:0000256" key="3">
    <source>
        <dbReference type="ARBA" id="ARBA00023136"/>
    </source>
</evidence>
<gene>
    <name evidence="7" type="ORF">MJA45_09370</name>
</gene>
<dbReference type="RefSeq" id="WP_315606992.1">
    <property type="nucleotide sequence ID" value="NZ_CP130318.1"/>
</dbReference>
<accession>A0AA96RGN0</accession>
<organism evidence="7 8">
    <name type="scientific">Paenibacillus aurantius</name>
    <dbReference type="NCBI Taxonomy" id="2918900"/>
    <lineage>
        <taxon>Bacteria</taxon>
        <taxon>Bacillati</taxon>
        <taxon>Bacillota</taxon>
        <taxon>Bacilli</taxon>
        <taxon>Bacillales</taxon>
        <taxon>Paenibacillaceae</taxon>
        <taxon>Paenibacillus</taxon>
    </lineage>
</organism>
<dbReference type="InterPro" id="IPR006059">
    <property type="entry name" value="SBP"/>
</dbReference>
<dbReference type="EMBL" id="CP130318">
    <property type="protein sequence ID" value="WNQ13212.1"/>
    <property type="molecule type" value="Genomic_DNA"/>
</dbReference>
<evidence type="ECO:0000313" key="7">
    <source>
        <dbReference type="EMBL" id="WNQ13212.1"/>
    </source>
</evidence>
<keyword evidence="5" id="KW-0449">Lipoprotein</keyword>
<evidence type="ECO:0000313" key="8">
    <source>
        <dbReference type="Proteomes" id="UP001305702"/>
    </source>
</evidence>
<evidence type="ECO:0000256" key="1">
    <source>
        <dbReference type="ARBA" id="ARBA00022475"/>
    </source>
</evidence>
<protein>
    <submittedName>
        <fullName evidence="7">Extracellular solute-binding protein</fullName>
    </submittedName>
</protein>
<dbReference type="PANTHER" id="PTHR43649:SF33">
    <property type="entry name" value="POLYGALACTURONAN_RHAMNOGALACTURONAN-BINDING PROTEIN YTCQ"/>
    <property type="match status" value="1"/>
</dbReference>